<evidence type="ECO:0000256" key="6">
    <source>
        <dbReference type="ARBA" id="ARBA00023229"/>
    </source>
</evidence>
<dbReference type="GO" id="GO:0051539">
    <property type="term" value="F:4 iron, 4 sulfur cluster binding"/>
    <property type="evidence" value="ECO:0007669"/>
    <property type="project" value="UniProtKB-UniRule"/>
</dbReference>
<dbReference type="HAMAP" id="MF_00159">
    <property type="entry name" value="IspG"/>
    <property type="match status" value="1"/>
</dbReference>
<comment type="catalytic activity">
    <reaction evidence="7">
        <text>(2E)-4-hydroxy-3-methylbut-2-enyl diphosphate + oxidized [flavodoxin] + H2O + 2 H(+) = 2-C-methyl-D-erythritol 2,4-cyclic diphosphate + reduced [flavodoxin]</text>
        <dbReference type="Rhea" id="RHEA:43604"/>
        <dbReference type="Rhea" id="RHEA-COMP:10622"/>
        <dbReference type="Rhea" id="RHEA-COMP:10623"/>
        <dbReference type="ChEBI" id="CHEBI:15377"/>
        <dbReference type="ChEBI" id="CHEBI:15378"/>
        <dbReference type="ChEBI" id="CHEBI:57618"/>
        <dbReference type="ChEBI" id="CHEBI:58210"/>
        <dbReference type="ChEBI" id="CHEBI:58483"/>
        <dbReference type="ChEBI" id="CHEBI:128753"/>
        <dbReference type="EC" id="1.17.7.3"/>
    </reaction>
</comment>
<dbReference type="InterPro" id="IPR011005">
    <property type="entry name" value="Dihydropteroate_synth-like_sf"/>
</dbReference>
<evidence type="ECO:0000313" key="10">
    <source>
        <dbReference type="EMBL" id="EAV47389.1"/>
    </source>
</evidence>
<dbReference type="PANTHER" id="PTHR30454">
    <property type="entry name" value="4-HYDROXY-3-METHYLBUT-2-EN-1-YL DIPHOSPHATE SYNTHASE"/>
    <property type="match status" value="1"/>
</dbReference>
<dbReference type="GO" id="GO:0046429">
    <property type="term" value="F:4-hydroxy-3-methylbut-2-en-1-yl diphosphate synthase activity (ferredoxin)"/>
    <property type="evidence" value="ECO:0007669"/>
    <property type="project" value="UniProtKB-UniRule"/>
</dbReference>
<evidence type="ECO:0000259" key="9">
    <source>
        <dbReference type="Pfam" id="PF26540"/>
    </source>
</evidence>
<proteinExistence type="inferred from homology"/>
<dbReference type="SUPFAM" id="SSF56014">
    <property type="entry name" value="Nitrite and sulphite reductase 4Fe-4S domain-like"/>
    <property type="match status" value="1"/>
</dbReference>
<dbReference type="Gene3D" id="3.20.20.20">
    <property type="entry name" value="Dihydropteroate synthase-like"/>
    <property type="match status" value="1"/>
</dbReference>
<organism evidence="10 11">
    <name type="scientific">Methylophilales bacterium HTCC2181</name>
    <dbReference type="NCBI Taxonomy" id="383631"/>
    <lineage>
        <taxon>Bacteria</taxon>
        <taxon>Pseudomonadati</taxon>
        <taxon>Pseudomonadota</taxon>
        <taxon>Betaproteobacteria</taxon>
        <taxon>Nitrosomonadales</taxon>
        <taxon>OM43 clade</taxon>
    </lineage>
</organism>
<keyword evidence="2 7" id="KW-0479">Metal-binding</keyword>
<feature type="domain" description="IspG C-terminal" evidence="9">
    <location>
        <begin position="292"/>
        <end position="393"/>
    </location>
</feature>
<dbReference type="PANTHER" id="PTHR30454:SF0">
    <property type="entry name" value="4-HYDROXY-3-METHYLBUT-2-EN-1-YL DIPHOSPHATE SYNTHASE (FERREDOXIN), CHLOROPLASTIC"/>
    <property type="match status" value="1"/>
</dbReference>
<dbReference type="InterPro" id="IPR058578">
    <property type="entry name" value="IspG_TIM"/>
</dbReference>
<feature type="binding site" evidence="7">
    <location>
        <position position="341"/>
    </location>
    <ligand>
        <name>[4Fe-4S] cluster</name>
        <dbReference type="ChEBI" id="CHEBI:49883"/>
    </ligand>
</feature>
<keyword evidence="11" id="KW-1185">Reference proteome</keyword>
<evidence type="ECO:0000259" key="8">
    <source>
        <dbReference type="Pfam" id="PF04551"/>
    </source>
</evidence>
<dbReference type="GO" id="GO:0005506">
    <property type="term" value="F:iron ion binding"/>
    <property type="evidence" value="ECO:0007669"/>
    <property type="project" value="InterPro"/>
</dbReference>
<keyword evidence="5 7" id="KW-0411">Iron-sulfur</keyword>
<name>A0P779_9PROT</name>
<dbReference type="PIRSF" id="PIRSF004640">
    <property type="entry name" value="IspG"/>
    <property type="match status" value="1"/>
</dbReference>
<feature type="domain" description="IspG TIM-barrel" evidence="8">
    <location>
        <begin position="6"/>
        <end position="276"/>
    </location>
</feature>
<reference evidence="10 11" key="1">
    <citation type="submission" date="2006-11" db="EMBL/GenBank/DDBJ databases">
        <authorList>
            <person name="Giovannoni S."/>
            <person name="Vergin K."/>
            <person name="Ferriera S."/>
            <person name="Johnson J."/>
            <person name="Kravitz S."/>
            <person name="Beeson K."/>
            <person name="Sutton G."/>
            <person name="Rogers Y.-H."/>
            <person name="Friedman R."/>
            <person name="Frazier M."/>
            <person name="Venter J.C."/>
        </authorList>
    </citation>
    <scope>NUCLEOTIDE SEQUENCE [LARGE SCALE GENOMIC DNA]</scope>
    <source>
        <strain evidence="10 11">HTCC2181</strain>
    </source>
</reference>
<keyword evidence="6 7" id="KW-0414">Isoprene biosynthesis</keyword>
<dbReference type="Pfam" id="PF04551">
    <property type="entry name" value="GcpE"/>
    <property type="match status" value="1"/>
</dbReference>
<dbReference type="EMBL" id="AAUX01000001">
    <property type="protein sequence ID" value="EAV47389.1"/>
    <property type="molecule type" value="Genomic_DNA"/>
</dbReference>
<comment type="similarity">
    <text evidence="7">Belongs to the IspG family.</text>
</comment>
<evidence type="ECO:0000256" key="4">
    <source>
        <dbReference type="ARBA" id="ARBA00023004"/>
    </source>
</evidence>
<evidence type="ECO:0000256" key="7">
    <source>
        <dbReference type="HAMAP-Rule" id="MF_00159"/>
    </source>
</evidence>
<dbReference type="GO" id="GO:0141197">
    <property type="term" value="F:4-hydroxy-3-methylbut-2-enyl-diphosphate synthase activity (flavodoxin)"/>
    <property type="evidence" value="ECO:0007669"/>
    <property type="project" value="UniProtKB-EC"/>
</dbReference>
<dbReference type="GO" id="GO:0019288">
    <property type="term" value="P:isopentenyl diphosphate biosynthetic process, methylerythritol 4-phosphate pathway"/>
    <property type="evidence" value="ECO:0007669"/>
    <property type="project" value="UniProtKB-UniRule"/>
</dbReference>
<sequence length="404" mass="43576">MIKKNTTQVMVGDVAVGGGAPVVIQSMTNTNTADRKATVTQILDLWQAGSELVRITVNDEASADQVADIKKALLDNGCDIPVVGDFHFNGHKLLTRYPGCASALDKYRINPGNVGKGTKRDEQFSTMIKLAMDYDKPVRIGVNWGSLDQELLKVLMDENAHLTDPLPAASVMKEALIRSVIDSAMTAESIGLPKNKIIVSCKVSDVQDLIELYTNLAKRCSYPLHVGLTEAGMGSKGIVASSASIGYLLQQGIGDTIRVSLTPEPGESRTTEVVVAQELLQTMGIRSFTPLVTACPGCGRTTSTYFQELAGDIQRYLRNTMPEWKKTYNGVEEMSVAVMGCVVNGPGESKMANLGISLPGTGEIPVAPVFENGKKTITLKGDNIGNEFKKIIDVYIDNNYPKKS</sequence>
<accession>A0P779</accession>
<dbReference type="InterPro" id="IPR058579">
    <property type="entry name" value="IspG_C"/>
</dbReference>
<evidence type="ECO:0000256" key="2">
    <source>
        <dbReference type="ARBA" id="ARBA00022723"/>
    </source>
</evidence>
<comment type="pathway">
    <text evidence="7">Isoprenoid biosynthesis; isopentenyl diphosphate biosynthesis via DXP pathway; isopentenyl diphosphate from 1-deoxy-D-xylulose 5-phosphate: step 5/6.</text>
</comment>
<evidence type="ECO:0000256" key="1">
    <source>
        <dbReference type="ARBA" id="ARBA00022485"/>
    </source>
</evidence>
<keyword evidence="4 7" id="KW-0408">Iron</keyword>
<gene>
    <name evidence="7" type="primary">ispG</name>
    <name evidence="10" type="ORF">MB2181_04910</name>
</gene>
<dbReference type="NCBIfam" id="NF001540">
    <property type="entry name" value="PRK00366.1"/>
    <property type="match status" value="1"/>
</dbReference>
<dbReference type="Proteomes" id="UP000054262">
    <property type="component" value="Unassembled WGS sequence"/>
</dbReference>
<dbReference type="AlphaFoldDB" id="A0P779"/>
<dbReference type="NCBIfam" id="TIGR00612">
    <property type="entry name" value="ispG_gcpE"/>
    <property type="match status" value="1"/>
</dbReference>
<dbReference type="InterPro" id="IPR004588">
    <property type="entry name" value="IspG_bac-typ"/>
</dbReference>
<comment type="caution">
    <text evidence="10">The sequence shown here is derived from an EMBL/GenBank/DDBJ whole genome shotgun (WGS) entry which is preliminary data.</text>
</comment>
<dbReference type="GO" id="GO:0016114">
    <property type="term" value="P:terpenoid biosynthetic process"/>
    <property type="evidence" value="ECO:0007669"/>
    <property type="project" value="InterPro"/>
</dbReference>
<dbReference type="InterPro" id="IPR016425">
    <property type="entry name" value="IspG_bac"/>
</dbReference>
<comment type="function">
    <text evidence="7">Converts 2C-methyl-D-erythritol 2,4-cyclodiphosphate (ME-2,4cPP) into 1-hydroxy-2-methyl-2-(E)-butenyl 4-diphosphate.</text>
</comment>
<feature type="binding site" evidence="7">
    <location>
        <position position="298"/>
    </location>
    <ligand>
        <name>[4Fe-4S] cluster</name>
        <dbReference type="ChEBI" id="CHEBI:49883"/>
    </ligand>
</feature>
<keyword evidence="3 7" id="KW-0560">Oxidoreductase</keyword>
<keyword evidence="1 7" id="KW-0004">4Fe-4S</keyword>
<evidence type="ECO:0000256" key="3">
    <source>
        <dbReference type="ARBA" id="ARBA00023002"/>
    </source>
</evidence>
<dbReference type="Gene3D" id="3.30.413.10">
    <property type="entry name" value="Sulfite Reductase Hemoprotein, domain 1"/>
    <property type="match status" value="1"/>
</dbReference>
<protein>
    <recommendedName>
        <fullName evidence="7">4-hydroxy-3-methylbut-2-en-1-yl diphosphate synthase (flavodoxin)</fullName>
        <ecNumber evidence="7">1.17.7.3</ecNumber>
    </recommendedName>
    <alternativeName>
        <fullName evidence="7">1-hydroxy-2-methyl-2-(E)-butenyl 4-diphosphate synthase</fullName>
    </alternativeName>
</protein>
<comment type="cofactor">
    <cofactor evidence="7">
        <name>[4Fe-4S] cluster</name>
        <dbReference type="ChEBI" id="CHEBI:49883"/>
    </cofactor>
    <text evidence="7">Binds 1 [4Fe-4S] cluster.</text>
</comment>
<dbReference type="OrthoDB" id="9803214at2"/>
<dbReference type="Pfam" id="PF26540">
    <property type="entry name" value="GcpE_C"/>
    <property type="match status" value="1"/>
</dbReference>
<dbReference type="UniPathway" id="UPA00056">
    <property type="reaction ID" value="UER00096"/>
</dbReference>
<feature type="binding site" evidence="7">
    <location>
        <position position="348"/>
    </location>
    <ligand>
        <name>[4Fe-4S] cluster</name>
        <dbReference type="ChEBI" id="CHEBI:49883"/>
    </ligand>
</feature>
<dbReference type="EC" id="1.17.7.3" evidence="7"/>
<dbReference type="InterPro" id="IPR045854">
    <property type="entry name" value="NO2/SO3_Rdtase_4Fe4S_sf"/>
</dbReference>
<evidence type="ECO:0000313" key="11">
    <source>
        <dbReference type="Proteomes" id="UP000054262"/>
    </source>
</evidence>
<dbReference type="FunFam" id="3.30.413.10:FF:000012">
    <property type="entry name" value="4-hydroxy-3-methylbut-2-en-1-yl diphosphate synthase (flavodoxin)"/>
    <property type="match status" value="1"/>
</dbReference>
<feature type="binding site" evidence="7">
    <location>
        <position position="295"/>
    </location>
    <ligand>
        <name>[4Fe-4S] cluster</name>
        <dbReference type="ChEBI" id="CHEBI:49883"/>
    </ligand>
</feature>
<evidence type="ECO:0000256" key="5">
    <source>
        <dbReference type="ARBA" id="ARBA00023014"/>
    </source>
</evidence>